<evidence type="ECO:0000256" key="1">
    <source>
        <dbReference type="ARBA" id="ARBA00004123"/>
    </source>
</evidence>
<keyword evidence="6" id="KW-0539">Nucleus</keyword>
<dbReference type="HOGENOM" id="CLU_1886857_0_0_1"/>
<comment type="subcellular location">
    <subcellularLocation>
        <location evidence="1">Nucleus</location>
    </subcellularLocation>
</comment>
<dbReference type="Proteomes" id="UP000022910">
    <property type="component" value="Unassembled WGS sequence"/>
</dbReference>
<keyword evidence="8" id="KW-1185">Reference proteome</keyword>
<name>A0A015KL54_RHIIW</name>
<gene>
    <name evidence="7" type="ORF">RirG_106830</name>
</gene>
<keyword evidence="5" id="KW-0804">Transcription</keyword>
<keyword evidence="4" id="KW-0175">Coiled coil</keyword>
<evidence type="ECO:0000313" key="7">
    <source>
        <dbReference type="EMBL" id="EXX68244.1"/>
    </source>
</evidence>
<dbReference type="GO" id="GO:0005634">
    <property type="term" value="C:nucleus"/>
    <property type="evidence" value="ECO:0007669"/>
    <property type="project" value="UniProtKB-SubCell"/>
</dbReference>
<evidence type="ECO:0000256" key="5">
    <source>
        <dbReference type="ARBA" id="ARBA00023163"/>
    </source>
</evidence>
<reference evidence="7 8" key="1">
    <citation type="submission" date="2014-02" db="EMBL/GenBank/DDBJ databases">
        <title>Single nucleus genome sequencing reveals high similarity among nuclei of an endomycorrhizal fungus.</title>
        <authorList>
            <person name="Lin K."/>
            <person name="Geurts R."/>
            <person name="Zhang Z."/>
            <person name="Limpens E."/>
            <person name="Saunders D.G."/>
            <person name="Mu D."/>
            <person name="Pang E."/>
            <person name="Cao H."/>
            <person name="Cha H."/>
            <person name="Lin T."/>
            <person name="Zhou Q."/>
            <person name="Shang Y."/>
            <person name="Li Y."/>
            <person name="Ivanov S."/>
            <person name="Sharma T."/>
            <person name="Velzen R.V."/>
            <person name="Ruijter N.D."/>
            <person name="Aanen D.K."/>
            <person name="Win J."/>
            <person name="Kamoun S."/>
            <person name="Bisseling T."/>
            <person name="Huang S."/>
        </authorList>
    </citation>
    <scope>NUCLEOTIDE SEQUENCE [LARGE SCALE GENOMIC DNA]</scope>
    <source>
        <strain evidence="8">DAOM197198w</strain>
    </source>
</reference>
<dbReference type="EMBL" id="JEMT01017367">
    <property type="protein sequence ID" value="EXX68244.1"/>
    <property type="molecule type" value="Genomic_DNA"/>
</dbReference>
<evidence type="ECO:0000313" key="8">
    <source>
        <dbReference type="Proteomes" id="UP000022910"/>
    </source>
</evidence>
<dbReference type="Pfam" id="PF11594">
    <property type="entry name" value="Med28"/>
    <property type="match status" value="1"/>
</dbReference>
<dbReference type="SMR" id="A0A015KL54"/>
<sequence length="135" mass="15863">MSDASSSSLHTLLEQLSLELHECLGKIIPDINEEALNQTKKAEYPDKYEEVERIKEKLVENQTHKFLSVAKQLEIEFNKIVFSERQTEEVILKEEIDGLRQTIGQQKEVITKYTLLMKQWTKEFKELEDENKIPI</sequence>
<comment type="similarity">
    <text evidence="2">Belongs to the Mediator complex subunit 28 family.</text>
</comment>
<evidence type="ECO:0000256" key="6">
    <source>
        <dbReference type="ARBA" id="ARBA00023242"/>
    </source>
</evidence>
<dbReference type="OrthoDB" id="2347592at2759"/>
<evidence type="ECO:0000256" key="4">
    <source>
        <dbReference type="ARBA" id="ARBA00023054"/>
    </source>
</evidence>
<comment type="caution">
    <text evidence="7">The sequence shown here is derived from an EMBL/GenBank/DDBJ whole genome shotgun (WGS) entry which is preliminary data.</text>
</comment>
<evidence type="ECO:0000256" key="3">
    <source>
        <dbReference type="ARBA" id="ARBA00023015"/>
    </source>
</evidence>
<protein>
    <recommendedName>
        <fullName evidence="9">Mediator of RNA polymerase II transcription subunit 28</fullName>
    </recommendedName>
</protein>
<dbReference type="InterPro" id="IPR021640">
    <property type="entry name" value="Mediator_Med28"/>
</dbReference>
<evidence type="ECO:0008006" key="9">
    <source>
        <dbReference type="Google" id="ProtNLM"/>
    </source>
</evidence>
<dbReference type="AlphaFoldDB" id="A0A015KL54"/>
<proteinExistence type="inferred from homology"/>
<keyword evidence="3" id="KW-0805">Transcription regulation</keyword>
<accession>A0A015KL54</accession>
<evidence type="ECO:0000256" key="2">
    <source>
        <dbReference type="ARBA" id="ARBA00005571"/>
    </source>
</evidence>
<organism evidence="7 8">
    <name type="scientific">Rhizophagus irregularis (strain DAOM 197198w)</name>
    <name type="common">Glomus intraradices</name>
    <dbReference type="NCBI Taxonomy" id="1432141"/>
    <lineage>
        <taxon>Eukaryota</taxon>
        <taxon>Fungi</taxon>
        <taxon>Fungi incertae sedis</taxon>
        <taxon>Mucoromycota</taxon>
        <taxon>Glomeromycotina</taxon>
        <taxon>Glomeromycetes</taxon>
        <taxon>Glomerales</taxon>
        <taxon>Glomeraceae</taxon>
        <taxon>Rhizophagus</taxon>
    </lineage>
</organism>